<dbReference type="GO" id="GO:0016491">
    <property type="term" value="F:oxidoreductase activity"/>
    <property type="evidence" value="ECO:0007669"/>
    <property type="project" value="InterPro"/>
</dbReference>
<dbReference type="InterPro" id="IPR013740">
    <property type="entry name" value="Redoxin"/>
</dbReference>
<organism evidence="2">
    <name type="scientific">Rhodothermus marinus</name>
    <name type="common">Rhodothermus obamensis</name>
    <dbReference type="NCBI Taxonomy" id="29549"/>
    <lineage>
        <taxon>Bacteria</taxon>
        <taxon>Pseudomonadati</taxon>
        <taxon>Rhodothermota</taxon>
        <taxon>Rhodothermia</taxon>
        <taxon>Rhodothermales</taxon>
        <taxon>Rhodothermaceae</taxon>
        <taxon>Rhodothermus</taxon>
    </lineage>
</organism>
<feature type="domain" description="Thioredoxin" evidence="1">
    <location>
        <begin position="18"/>
        <end position="172"/>
    </location>
</feature>
<dbReference type="InterPro" id="IPR036249">
    <property type="entry name" value="Thioredoxin-like_sf"/>
</dbReference>
<dbReference type="InterPro" id="IPR047262">
    <property type="entry name" value="PRX-like1"/>
</dbReference>
<dbReference type="CDD" id="cd02969">
    <property type="entry name" value="PRX_like1"/>
    <property type="match status" value="1"/>
</dbReference>
<evidence type="ECO:0000259" key="1">
    <source>
        <dbReference type="PROSITE" id="PS51352"/>
    </source>
</evidence>
<dbReference type="SUPFAM" id="SSF52833">
    <property type="entry name" value="Thioredoxin-like"/>
    <property type="match status" value="1"/>
</dbReference>
<dbReference type="Gene3D" id="3.40.30.10">
    <property type="entry name" value="Glutaredoxin"/>
    <property type="match status" value="1"/>
</dbReference>
<reference evidence="2" key="1">
    <citation type="journal article" date="2020" name="mSystems">
        <title>Genome- and Community-Level Interaction Insights into Carbon Utilization and Element Cycling Functions of Hydrothermarchaeota in Hydrothermal Sediment.</title>
        <authorList>
            <person name="Zhou Z."/>
            <person name="Liu Y."/>
            <person name="Xu W."/>
            <person name="Pan J."/>
            <person name="Luo Z.H."/>
            <person name="Li M."/>
        </authorList>
    </citation>
    <scope>NUCLEOTIDE SEQUENCE [LARGE SCALE GENOMIC DNA]</scope>
    <source>
        <strain evidence="2">SpSt-143</strain>
    </source>
</reference>
<gene>
    <name evidence="2" type="ORF">ENO59_07385</name>
</gene>
<name>A0A7V2F6A6_RHOMR</name>
<protein>
    <submittedName>
        <fullName evidence="2">Thioredoxin family protein</fullName>
    </submittedName>
</protein>
<dbReference type="PANTHER" id="PTHR43640:SF1">
    <property type="entry name" value="THIOREDOXIN-DEPENDENT PEROXIREDOXIN"/>
    <property type="match status" value="1"/>
</dbReference>
<dbReference type="AlphaFoldDB" id="A0A7V2F6A6"/>
<dbReference type="Pfam" id="PF08534">
    <property type="entry name" value="Redoxin"/>
    <property type="match status" value="1"/>
</dbReference>
<sequence length="195" mass="21016">MSYFWVAVGLGLGVTSVAWAQLPLASRPMPSVDGGSVTLTQLQGTRGLVIVFWSNRCPWVDRYEARLNELAETYKGQGIRFVLVNANDAGAFPQESLEASAAQARRKGYALPYVRDEGSALARALGASRTPEVFVFTAQGRLLYRGAIDDSPGDAANVQQAYLREALEALLQGKQPATTETSAFGCLIRFAENGP</sequence>
<dbReference type="InterPro" id="IPR013766">
    <property type="entry name" value="Thioredoxin_domain"/>
</dbReference>
<dbReference type="EMBL" id="DSGB01000005">
    <property type="protein sequence ID" value="HER96324.1"/>
    <property type="molecule type" value="Genomic_DNA"/>
</dbReference>
<dbReference type="PROSITE" id="PS51352">
    <property type="entry name" value="THIOREDOXIN_2"/>
    <property type="match status" value="1"/>
</dbReference>
<proteinExistence type="predicted"/>
<dbReference type="PANTHER" id="PTHR43640">
    <property type="entry name" value="OS07G0260300 PROTEIN"/>
    <property type="match status" value="1"/>
</dbReference>
<accession>A0A7V2F6A6</accession>
<evidence type="ECO:0000313" key="2">
    <source>
        <dbReference type="EMBL" id="HER96324.1"/>
    </source>
</evidence>
<comment type="caution">
    <text evidence="2">The sequence shown here is derived from an EMBL/GenBank/DDBJ whole genome shotgun (WGS) entry which is preliminary data.</text>
</comment>